<name>A0ABU8AZE0_9ACTN</name>
<dbReference type="EMBL" id="JARULZ010000003">
    <property type="protein sequence ID" value="MEH0639044.1"/>
    <property type="molecule type" value="Genomic_DNA"/>
</dbReference>
<comment type="caution">
    <text evidence="3">The sequence shown here is derived from an EMBL/GenBank/DDBJ whole genome shotgun (WGS) entry which is preliminary data.</text>
</comment>
<organism evidence="3 4">
    <name type="scientific">Streptomyces bottropensis</name>
    <dbReference type="NCBI Taxonomy" id="42235"/>
    <lineage>
        <taxon>Bacteria</taxon>
        <taxon>Bacillati</taxon>
        <taxon>Actinomycetota</taxon>
        <taxon>Actinomycetes</taxon>
        <taxon>Kitasatosporales</taxon>
        <taxon>Streptomycetaceae</taxon>
        <taxon>Streptomyces</taxon>
    </lineage>
</organism>
<feature type="region of interest" description="Disordered" evidence="1">
    <location>
        <begin position="1"/>
        <end position="28"/>
    </location>
</feature>
<feature type="transmembrane region" description="Helical" evidence="2">
    <location>
        <begin position="151"/>
        <end position="171"/>
    </location>
</feature>
<dbReference type="PANTHER" id="PTHR42305:SF1">
    <property type="entry name" value="MEMBRANE PROTEIN RV1733C-RELATED"/>
    <property type="match status" value="1"/>
</dbReference>
<protein>
    <submittedName>
        <fullName evidence="3">Uncharacterized protein</fullName>
    </submittedName>
</protein>
<reference evidence="3" key="1">
    <citation type="submission" date="2023-04" db="EMBL/GenBank/DDBJ databases">
        <title>Genomic diversity of scab-causing Streptomyces spp. in the province of Quebec, Canada.</title>
        <authorList>
            <person name="Biessy A."/>
            <person name="Cadieux M."/>
            <person name="Ciotola M."/>
            <person name="Filion M."/>
        </authorList>
    </citation>
    <scope>NUCLEOTIDE SEQUENCE</scope>
    <source>
        <strain evidence="3">B21-115</strain>
    </source>
</reference>
<sequence length="204" mass="22377">MSAQDSPHASGPRRPDGKHPPEGVNPLRRTTDRIEAWWSGFLLLALALGLPTASVSAGLAAYESTMRTAQAQSAERHQVTARLTPAPDAARGSAADEKQKVRLSWVGEDGERRTGTAYVSQDDAEGSTLRIWVDREGTVKDPPMSAGDAQATGWVMGGMTGVGVYVVFVAARQSMRLGLDRRRYARWDTEWDLVEPLWSARFRR</sequence>
<dbReference type="Proteomes" id="UP001310290">
    <property type="component" value="Unassembled WGS sequence"/>
</dbReference>
<dbReference type="RefSeq" id="WP_020114674.1">
    <property type="nucleotide sequence ID" value="NZ_JARULZ010000003.1"/>
</dbReference>
<keyword evidence="4" id="KW-1185">Reference proteome</keyword>
<dbReference type="GeneID" id="96267898"/>
<keyword evidence="2" id="KW-1133">Transmembrane helix</keyword>
<evidence type="ECO:0000256" key="2">
    <source>
        <dbReference type="SAM" id="Phobius"/>
    </source>
</evidence>
<feature type="transmembrane region" description="Helical" evidence="2">
    <location>
        <begin position="36"/>
        <end position="62"/>
    </location>
</feature>
<keyword evidence="2" id="KW-0472">Membrane</keyword>
<dbReference type="InterPro" id="IPR039708">
    <property type="entry name" value="MT1774/Rv1733c-like"/>
</dbReference>
<dbReference type="PANTHER" id="PTHR42305">
    <property type="entry name" value="MEMBRANE PROTEIN RV1733C-RELATED"/>
    <property type="match status" value="1"/>
</dbReference>
<proteinExistence type="predicted"/>
<keyword evidence="2" id="KW-0812">Transmembrane</keyword>
<evidence type="ECO:0000313" key="4">
    <source>
        <dbReference type="Proteomes" id="UP001310290"/>
    </source>
</evidence>
<evidence type="ECO:0000313" key="3">
    <source>
        <dbReference type="EMBL" id="MEH0639044.1"/>
    </source>
</evidence>
<evidence type="ECO:0000256" key="1">
    <source>
        <dbReference type="SAM" id="MobiDB-lite"/>
    </source>
</evidence>
<gene>
    <name evidence="3" type="ORF">QBA35_38440</name>
</gene>
<accession>A0ABU8AZE0</accession>